<proteinExistence type="predicted"/>
<dbReference type="AlphaFoldDB" id="A0A1B6IU39"/>
<organism evidence="1">
    <name type="scientific">Homalodisca liturata</name>
    <dbReference type="NCBI Taxonomy" id="320908"/>
    <lineage>
        <taxon>Eukaryota</taxon>
        <taxon>Metazoa</taxon>
        <taxon>Ecdysozoa</taxon>
        <taxon>Arthropoda</taxon>
        <taxon>Hexapoda</taxon>
        <taxon>Insecta</taxon>
        <taxon>Pterygota</taxon>
        <taxon>Neoptera</taxon>
        <taxon>Paraneoptera</taxon>
        <taxon>Hemiptera</taxon>
        <taxon>Auchenorrhyncha</taxon>
        <taxon>Membracoidea</taxon>
        <taxon>Cicadellidae</taxon>
        <taxon>Cicadellinae</taxon>
        <taxon>Proconiini</taxon>
        <taxon>Homalodisca</taxon>
    </lineage>
</organism>
<accession>A0A1B6IU39</accession>
<feature type="non-terminal residue" evidence="1">
    <location>
        <position position="1"/>
    </location>
</feature>
<dbReference type="EMBL" id="GECU01017257">
    <property type="protein sequence ID" value="JAS90449.1"/>
    <property type="molecule type" value="Transcribed_RNA"/>
</dbReference>
<protein>
    <submittedName>
        <fullName evidence="1">Uncharacterized protein</fullName>
    </submittedName>
</protein>
<feature type="non-terminal residue" evidence="1">
    <location>
        <position position="222"/>
    </location>
</feature>
<evidence type="ECO:0000313" key="1">
    <source>
        <dbReference type="EMBL" id="JAS90449.1"/>
    </source>
</evidence>
<gene>
    <name evidence="1" type="ORF">g.55725</name>
</gene>
<dbReference type="PANTHER" id="PTHR46409:SF1">
    <property type="entry name" value="HTH PSQ-TYPE DOMAIN-CONTAINING PROTEIN"/>
    <property type="match status" value="1"/>
</dbReference>
<dbReference type="PANTHER" id="PTHR46409">
    <property type="entry name" value="HTH PSQ-TYPE DOMAIN-CONTAINING PROTEIN"/>
    <property type="match status" value="1"/>
</dbReference>
<reference evidence="1" key="1">
    <citation type="submission" date="2015-11" db="EMBL/GenBank/DDBJ databases">
        <title>De novo transcriptome assembly of four potential Pierce s Disease insect vectors from Arizona vineyards.</title>
        <authorList>
            <person name="Tassone E.E."/>
        </authorList>
    </citation>
    <scope>NUCLEOTIDE SEQUENCE</scope>
</reference>
<sequence length="222" mass="25656">IEEKVKRPMQWAVCLLHFNELPLRHLFQFLDGDTTGPTTLKGPIGTELNNCEKLPLVKFASVECEIPDIDRSILSKDQQYLLDISSAVQSGICPIDLSHREPGPLSHARWLTMANRILRLYVSVEYPSDEHKIVVHFILKSYMPVWFNIKKSKYLTDGPEHIFQTVKSSRFLPENLLQVIDPVIERNAYFAHPENLMLSMIVDKRTHIRELGLRRIIKARTS</sequence>
<name>A0A1B6IU39_9HEMI</name>